<dbReference type="InterPro" id="IPR027417">
    <property type="entry name" value="P-loop_NTPase"/>
</dbReference>
<dbReference type="PROSITE" id="PS50082">
    <property type="entry name" value="WD_REPEATS_2"/>
    <property type="match status" value="1"/>
</dbReference>
<evidence type="ECO:0000256" key="1">
    <source>
        <dbReference type="PROSITE-ProRule" id="PRU00221"/>
    </source>
</evidence>
<dbReference type="InterPro" id="IPR001680">
    <property type="entry name" value="WD40_rpt"/>
</dbReference>
<dbReference type="PANTHER" id="PTHR19871">
    <property type="entry name" value="BETA TRANSDUCIN-RELATED PROTEIN"/>
    <property type="match status" value="1"/>
</dbReference>
<evidence type="ECO:0000313" key="4">
    <source>
        <dbReference type="Proteomes" id="UP000221080"/>
    </source>
</evidence>
<accession>A0A9F7THE2</accession>
<protein>
    <submittedName>
        <fullName evidence="5">Uncharacterized protein LOC108267751 isoform X1</fullName>
    </submittedName>
</protein>
<reference evidence="4" key="1">
    <citation type="journal article" date="2016" name="Nat. Commun.">
        <title>The channel catfish genome sequence provides insights into the evolution of scale formation in teleosts.</title>
        <authorList>
            <person name="Liu Z."/>
            <person name="Liu S."/>
            <person name="Yao J."/>
            <person name="Bao L."/>
            <person name="Zhang J."/>
            <person name="Li Y."/>
            <person name="Jiang C."/>
            <person name="Sun L."/>
            <person name="Wang R."/>
            <person name="Zhang Y."/>
            <person name="Zhou T."/>
            <person name="Zeng Q."/>
            <person name="Fu Q."/>
            <person name="Gao S."/>
            <person name="Li N."/>
            <person name="Koren S."/>
            <person name="Jiang Y."/>
            <person name="Zimin A."/>
            <person name="Xu P."/>
            <person name="Phillippy A.M."/>
            <person name="Geng X."/>
            <person name="Song L."/>
            <person name="Sun F."/>
            <person name="Li C."/>
            <person name="Wang X."/>
            <person name="Chen A."/>
            <person name="Jin Y."/>
            <person name="Yuan Z."/>
            <person name="Yang Y."/>
            <person name="Tan S."/>
            <person name="Peatman E."/>
            <person name="Lu J."/>
            <person name="Qin Z."/>
            <person name="Dunham R."/>
            <person name="Li Z."/>
            <person name="Sonstegard T."/>
            <person name="Feng J."/>
            <person name="Danzmann R.G."/>
            <person name="Schroeder S."/>
            <person name="Scheffler B."/>
            <person name="Duke M.V."/>
            <person name="Ballard L."/>
            <person name="Kucuktas H."/>
            <person name="Kaltenboeck L."/>
            <person name="Liu H."/>
            <person name="Armbruster J."/>
            <person name="Xie Y."/>
            <person name="Kirby M.L."/>
            <person name="Tian Y."/>
            <person name="Flanagan M.E."/>
            <person name="Mu W."/>
            <person name="Waldbieser G.C."/>
        </authorList>
    </citation>
    <scope>NUCLEOTIDE SEQUENCE [LARGE SCALE GENOMIC DNA]</scope>
    <source>
        <strain evidence="4">SDA103</strain>
    </source>
</reference>
<dbReference type="Gene3D" id="3.40.50.300">
    <property type="entry name" value="P-loop containing nucleotide triphosphate hydrolases"/>
    <property type="match status" value="1"/>
</dbReference>
<dbReference type="InterPro" id="IPR052752">
    <property type="entry name" value="NACHT-WD_repeat"/>
</dbReference>
<evidence type="ECO:0000313" key="5">
    <source>
        <dbReference type="RefSeq" id="XP_053537284.1"/>
    </source>
</evidence>
<dbReference type="InterPro" id="IPR011047">
    <property type="entry name" value="Quinoprotein_ADH-like_sf"/>
</dbReference>
<evidence type="ECO:0000259" key="3">
    <source>
        <dbReference type="Pfam" id="PF13191"/>
    </source>
</evidence>
<evidence type="ECO:0000256" key="2">
    <source>
        <dbReference type="SAM" id="MobiDB-lite"/>
    </source>
</evidence>
<dbReference type="SUPFAM" id="SSF52540">
    <property type="entry name" value="P-loop containing nucleoside triphosphate hydrolases"/>
    <property type="match status" value="1"/>
</dbReference>
<organism evidence="4 5">
    <name type="scientific">Ictalurus punctatus</name>
    <name type="common">Channel catfish</name>
    <name type="synonym">Silurus punctatus</name>
    <dbReference type="NCBI Taxonomy" id="7998"/>
    <lineage>
        <taxon>Eukaryota</taxon>
        <taxon>Metazoa</taxon>
        <taxon>Chordata</taxon>
        <taxon>Craniata</taxon>
        <taxon>Vertebrata</taxon>
        <taxon>Euteleostomi</taxon>
        <taxon>Actinopterygii</taxon>
        <taxon>Neopterygii</taxon>
        <taxon>Teleostei</taxon>
        <taxon>Ostariophysi</taxon>
        <taxon>Siluriformes</taxon>
        <taxon>Ictaluridae</taxon>
        <taxon>Ictalurus</taxon>
    </lineage>
</organism>
<dbReference type="PANTHER" id="PTHR19871:SF43">
    <property type="entry name" value="SI:CH211-212K18.6"/>
    <property type="match status" value="1"/>
</dbReference>
<dbReference type="GeneID" id="108267751"/>
<feature type="region of interest" description="Disordered" evidence="2">
    <location>
        <begin position="313"/>
        <end position="351"/>
    </location>
</feature>
<name>A0A9F7THE2_ICTPU</name>
<dbReference type="OrthoDB" id="2325716at2759"/>
<dbReference type="KEGG" id="ipu:108267751"/>
<feature type="domain" description="Orc1-like AAA ATPase" evidence="3">
    <location>
        <begin position="620"/>
        <end position="758"/>
    </location>
</feature>
<keyword evidence="4" id="KW-1185">Reference proteome</keyword>
<dbReference type="Proteomes" id="UP000221080">
    <property type="component" value="Chromosome 7"/>
</dbReference>
<dbReference type="SUPFAM" id="SSF69322">
    <property type="entry name" value="Tricorn protease domain 2"/>
    <property type="match status" value="1"/>
</dbReference>
<dbReference type="Gene3D" id="2.130.10.10">
    <property type="entry name" value="YVTN repeat-like/Quinoprotein amine dehydrogenase"/>
    <property type="match status" value="2"/>
</dbReference>
<feature type="compositionally biased region" description="Polar residues" evidence="2">
    <location>
        <begin position="324"/>
        <end position="342"/>
    </location>
</feature>
<dbReference type="SUPFAM" id="SSF50998">
    <property type="entry name" value="Quinoprotein alcohol dehydrogenase-like"/>
    <property type="match status" value="1"/>
</dbReference>
<feature type="repeat" description="WD" evidence="1">
    <location>
        <begin position="1156"/>
        <end position="1195"/>
    </location>
</feature>
<dbReference type="Pfam" id="PF13191">
    <property type="entry name" value="AAA_16"/>
    <property type="match status" value="1"/>
</dbReference>
<dbReference type="InterPro" id="IPR015943">
    <property type="entry name" value="WD40/YVTN_repeat-like_dom_sf"/>
</dbReference>
<proteinExistence type="predicted"/>
<sequence length="1927" mass="218229">MWAVNRPGIALKKKNKTKHEAISFPPISSGPVKSLPQPKISSHQVAPYAKVSVEIDLKITAQLKYNLQQRHLKTSCHYLSPGKERDDDLTSLITRSFLLKDKALKTTLNVSGAAGSLDIDPQSLPSLIMEEKWNKEDFPAFPYCADKAPLLGSSQGTCRGCQLEKRDSSHSKKWDENVQDCIRTNFLQWETDRHCHVKRRIMIYLCGGYQDTVVERTALMESVYPQLYFYCKQRGYDFRMVDLRRGVEDPVTDHHDSVELHLEMLKRCQETVGPNFFLFTGQKHEFQSLPTTISQKDFEAILKIITRDRERVSKRQSDLEETPTETQFSITGSSTDSLTPESEGSEKDGISGSIALIGENTNSYGEDGEEACLARCWADFDRDLTLLLTWYRLDENTVPSVYRLLPVSTHHPDFLSRDGERRIAARKAWHFSCKQICRVLQRNGPEAIGEAETSCLLRTVLDCEVEQGFGAKLPAEEYSHYYKRTITDLLYNLKSEYASQFIDLQKGRAELNHTLYQAQQDFIHNIHSKLRHTNIYEINVSWGRKGLSPKHNRSHQFYTERLCSHFLRTVMAAFNRVMHIKPIKSSFDIMRKEASQTQIQEEIQLHLKHGKTLAQSFELRQNFLQEVRDALQKSASSQNALLLLGEPGLGKSTILAKVTQLLPTWIPGDVTVLVCFVGLTSESRNVRLLLQKLCTQIAEVYCKNTEISESLAQLCNELRSLLMLVNKNRPLALVLDGLDELSEEHEADLSWLYTPLPQHVYAVLSANTQSTSAHLLQNHSKVSVLAIPPLSSEEIKASLACKLASDSYQLQEDQWGLLLHSCLFCPFPVYLRFAYSESRTWTSFSSPEQLSLPEDLRSLFLNLLARLEHKYGENLVRRATSLISLSRGGVTEEELLKLLGQDRRVAQELTQLYNQPPSTSGYPSVPYGILARLRWELRYHIMEVESDGTWVLCWTHTEFSHVITQRYLKTEDSKRAIHADFADYFSCSASDSHIFQPLAWSREDDGRKSYMFNLRKLHGLPYHLIRSGQIQFLLSQCLFNYEFLLHKVWGLSISHVEEDLKAAVMPDKELPDIDVLAQALCLSRPVLLKDPCQLASQLLGRLLHVTAQDKPVAPGDPQRFSYLHDLLTQCQFSSVPVLVPSYSCLLPPGGITHTLLAGHMSPVKALALGQYHAVSCSVDGTLNLWKLDDSVTLAKTIPSSVGSNPYCAPEALALCLEDTVLVLRMGHRLTVQEVHSGKVLYTDSLSMDVPLITCTCDGRLLVVFYDGRHIVKVFDLAMSCSLLHCVNLTLGCDPIHRDNSILISHNSVKDYVLFGYRSGREAAVFSARTGSLLVTLKAQHQAASLQAVEMNSQYFLLFCRYPCKRHSDIIHIELFSTSSFQYLRSIMGCGQDYISHVTINKGGSHIVVFCPSPHNGTTEINTWNLETEDHKHMARFPGLLTAGICSDLRFCVGFCMGERYLRLWNLATRINDQSLTYNIHRVQSDGIQKIIPMDKYPSYVVCRSTRPGTVRVWNIRRARFRTRPVQVEHSLFTSADVVLVRDLKLYILTDHGTATFTDTPTPVYQTLLVYDLLSRSYIKKQSGLFIVPCPEQDYLLMKGELLLGLSETRDHLIIWDLDSGYIKGRIKMNHKDTLLSSSLADDNQPLNVPTRERSELVMPWDWRTESKTARKRRQESELQREKEVQQCLEREKYNSIDQYLLSGDEKVVICSYFAHHLNVFSVVSQEHLNTLEDCWSLLGLRTAALTHSGRHLVISNYNETQRIPYLTLWDTQHGKVQKRLKNEPGICCVAMTDDASRIAFGIAKGNKVKVWEPFRRKHKTILGYGSLKLSVSSRLYITKAGAKAILLADEVSVWDLDAGTVLSVFTPDSIIQCVSVVGVENCTLLLGLSDISTLISMTLSKQGVTTTGKLAGHDQLFGESSSSDEED</sequence>
<dbReference type="SMART" id="SM00320">
    <property type="entry name" value="WD40"/>
    <property type="match status" value="2"/>
</dbReference>
<dbReference type="InterPro" id="IPR041664">
    <property type="entry name" value="AAA_16"/>
</dbReference>
<gene>
    <name evidence="5" type="primary">LOC108267751</name>
</gene>
<reference evidence="5" key="2">
    <citation type="submission" date="2025-08" db="UniProtKB">
        <authorList>
            <consortium name="RefSeq"/>
        </authorList>
    </citation>
    <scope>IDENTIFICATION</scope>
    <source>
        <tissue evidence="5">Blood</tissue>
    </source>
</reference>
<dbReference type="RefSeq" id="XP_053537284.1">
    <property type="nucleotide sequence ID" value="XM_053681309.1"/>
</dbReference>
<keyword evidence="1" id="KW-0853">WD repeat</keyword>